<sequence length="227" mass="25108">MSNQVNDISYVSLIQVNIVLNKNIILWLGSATPRALRDIDLAQDSVVKIFSFSREPNVVQPWQTTEKEYSSSGFAISGRRILTNAHVVGDHSYLQVRKHGSPTKYKAEVKAFGIFGARRYTFIGETIYALGYPRDGDIISVTKGIVTRVEPQKYAHSSIEILTIQTDACINGGKSGGPVVMGNKVAGVVFENDSPSDKYIIPTPIIKHFLAGVEETGQYQLVYVLWI</sequence>
<dbReference type="Pfam" id="PF13365">
    <property type="entry name" value="Trypsin_2"/>
    <property type="match status" value="1"/>
</dbReference>
<dbReference type="PANTHER" id="PTHR45980">
    <property type="match status" value="1"/>
</dbReference>
<evidence type="ECO:0000313" key="2">
    <source>
        <dbReference type="Proteomes" id="UP000694240"/>
    </source>
</evidence>
<comment type="caution">
    <text evidence="1">The sequence shown here is derived from an EMBL/GenBank/DDBJ whole genome shotgun (WGS) entry which is preliminary data.</text>
</comment>
<evidence type="ECO:0000313" key="1">
    <source>
        <dbReference type="EMBL" id="KAG7606090.1"/>
    </source>
</evidence>
<dbReference type="PANTHER" id="PTHR45980:SF9">
    <property type="entry name" value="PROTEASE DO-LIKE 10, MITOCHONDRIAL-RELATED"/>
    <property type="match status" value="1"/>
</dbReference>
<dbReference type="EMBL" id="JAEFBK010000005">
    <property type="protein sequence ID" value="KAG7606090.1"/>
    <property type="molecule type" value="Genomic_DNA"/>
</dbReference>
<proteinExistence type="predicted"/>
<keyword evidence="2" id="KW-1185">Reference proteome</keyword>
<gene>
    <name evidence="1" type="ORF">ISN45_At05g050430</name>
</gene>
<dbReference type="Proteomes" id="UP000694240">
    <property type="component" value="Chromosome 5"/>
</dbReference>
<name>A0A8T2D6X8_9BRAS</name>
<dbReference type="GO" id="GO:0004252">
    <property type="term" value="F:serine-type endopeptidase activity"/>
    <property type="evidence" value="ECO:0007669"/>
    <property type="project" value="TreeGrafter"/>
</dbReference>
<protein>
    <submittedName>
        <fullName evidence="1">Peptidase S1 PA clan</fullName>
    </submittedName>
</protein>
<dbReference type="AlphaFoldDB" id="A0A8T2D6X8"/>
<accession>A0A8T2D6X8</accession>
<organism evidence="1 2">
    <name type="scientific">Arabidopsis thaliana x Arabidopsis arenosa</name>
    <dbReference type="NCBI Taxonomy" id="1240361"/>
    <lineage>
        <taxon>Eukaryota</taxon>
        <taxon>Viridiplantae</taxon>
        <taxon>Streptophyta</taxon>
        <taxon>Embryophyta</taxon>
        <taxon>Tracheophyta</taxon>
        <taxon>Spermatophyta</taxon>
        <taxon>Magnoliopsida</taxon>
        <taxon>eudicotyledons</taxon>
        <taxon>Gunneridae</taxon>
        <taxon>Pentapetalae</taxon>
        <taxon>rosids</taxon>
        <taxon>malvids</taxon>
        <taxon>Brassicales</taxon>
        <taxon>Brassicaceae</taxon>
        <taxon>Camelineae</taxon>
        <taxon>Arabidopsis</taxon>
    </lineage>
</organism>
<reference evidence="1 2" key="1">
    <citation type="submission" date="2020-12" db="EMBL/GenBank/DDBJ databases">
        <title>Concerted genomic and epigenomic changes stabilize Arabidopsis allopolyploids.</title>
        <authorList>
            <person name="Chen Z."/>
        </authorList>
    </citation>
    <scope>NUCLEOTIDE SEQUENCE [LARGE SCALE GENOMIC DNA]</scope>
    <source>
        <strain evidence="1">Allo738</strain>
        <tissue evidence="1">Leaf</tissue>
    </source>
</reference>